<dbReference type="EMBL" id="CP053835">
    <property type="protein sequence ID" value="QKF76085.1"/>
    <property type="molecule type" value="Genomic_DNA"/>
</dbReference>
<dbReference type="Proteomes" id="UP000503313">
    <property type="component" value="Chromosome"/>
</dbReference>
<dbReference type="PROSITE" id="PS50943">
    <property type="entry name" value="HTH_CROC1"/>
    <property type="match status" value="1"/>
</dbReference>
<sequence>MNKKFDDLSTEELYKLIGKNVAEFRKKAKMSQLELSLEMGNKSTSLVSSAEIYKNNRKFNIAQLHKISKILNIEFCEFFKIQKD</sequence>
<name>A0AAE7E4T0_9BACT</name>
<dbReference type="InterPro" id="IPR001387">
    <property type="entry name" value="Cro/C1-type_HTH"/>
</dbReference>
<evidence type="ECO:0000313" key="2">
    <source>
        <dbReference type="EMBL" id="QKF76085.1"/>
    </source>
</evidence>
<reference evidence="2 3" key="1">
    <citation type="submission" date="2020-05" db="EMBL/GenBank/DDBJ databases">
        <title>Complete genome sequencing of Campylobacter and Arcobacter type strains.</title>
        <authorList>
            <person name="Miller W.G."/>
            <person name="Yee E."/>
        </authorList>
    </citation>
    <scope>NUCLEOTIDE SEQUENCE [LARGE SCALE GENOMIC DNA]</scope>
    <source>
        <strain evidence="2 3">LMG 25694</strain>
    </source>
</reference>
<dbReference type="SUPFAM" id="SSF47413">
    <property type="entry name" value="lambda repressor-like DNA-binding domains"/>
    <property type="match status" value="1"/>
</dbReference>
<accession>A0AAE7E4T0</accession>
<proteinExistence type="predicted"/>
<dbReference type="GO" id="GO:0003677">
    <property type="term" value="F:DNA binding"/>
    <property type="evidence" value="ECO:0007669"/>
    <property type="project" value="InterPro"/>
</dbReference>
<feature type="domain" description="HTH cro/C1-type" evidence="1">
    <location>
        <begin position="21"/>
        <end position="78"/>
    </location>
</feature>
<dbReference type="AlphaFoldDB" id="A0AAE7E4T0"/>
<dbReference type="RefSeq" id="WP_129011404.1">
    <property type="nucleotide sequence ID" value="NZ_CP053835.1"/>
</dbReference>
<dbReference type="CDD" id="cd00093">
    <property type="entry name" value="HTH_XRE"/>
    <property type="match status" value="1"/>
</dbReference>
<evidence type="ECO:0000313" key="3">
    <source>
        <dbReference type="Proteomes" id="UP000503313"/>
    </source>
</evidence>
<organism evidence="2 3">
    <name type="scientific">Arcobacter defluvii</name>
    <dbReference type="NCBI Taxonomy" id="873191"/>
    <lineage>
        <taxon>Bacteria</taxon>
        <taxon>Pseudomonadati</taxon>
        <taxon>Campylobacterota</taxon>
        <taxon>Epsilonproteobacteria</taxon>
        <taxon>Campylobacterales</taxon>
        <taxon>Arcobacteraceae</taxon>
        <taxon>Arcobacter</taxon>
    </lineage>
</organism>
<protein>
    <submittedName>
        <fullName evidence="2">Transcriptional regulator, XRE family</fullName>
    </submittedName>
</protein>
<dbReference type="InterPro" id="IPR010982">
    <property type="entry name" value="Lambda_DNA-bd_dom_sf"/>
</dbReference>
<dbReference type="Gene3D" id="1.10.260.40">
    <property type="entry name" value="lambda repressor-like DNA-binding domains"/>
    <property type="match status" value="1"/>
</dbReference>
<evidence type="ECO:0000259" key="1">
    <source>
        <dbReference type="PROSITE" id="PS50943"/>
    </source>
</evidence>
<gene>
    <name evidence="2" type="ORF">ADFLV_0012</name>
</gene>
<keyword evidence="3" id="KW-1185">Reference proteome</keyword>
<dbReference type="KEGG" id="adz:ADFLV_0012"/>